<name>A0AA37M440_9HYPH</name>
<sequence length="350" mass="37638">MSETRTALVAGANGIIGKALMETLASAPGWRARALSRRPHGSPGAVAVDLTDAAATRAALAEARDVTHLFYAALAPHPSLAEEARVNGAMLRHLLDGLEAAGAPLERVVLYQGAKVYGVHLGPVPSPFYEDENPRHVGPNFYFTQEDELRARAARGGPDFAILRPDVVVGDAAGNAMNIAMVIGAYAALCRVEGAAFRFPGPAHVYDGVFAQVTEVQALARASLWAATAEAARGEAFNYVHEPFRWRRVWDKLTAALDLAPGPPVPLRLSSHMADKAPTWARLVAEQGLVDTPYERAVGWSFGDFVFHSDFDLVSDMGKIRRAGFTESVDSVAALIEAIRRLQEAKVLPR</sequence>
<dbReference type="SUPFAM" id="SSF51735">
    <property type="entry name" value="NAD(P)-binding Rossmann-fold domains"/>
    <property type="match status" value="1"/>
</dbReference>
<dbReference type="InterPro" id="IPR055222">
    <property type="entry name" value="PRISE-like_Rossmann-fold"/>
</dbReference>
<dbReference type="AlphaFoldDB" id="A0AA37M440"/>
<evidence type="ECO:0000313" key="2">
    <source>
        <dbReference type="EMBL" id="GJD61945.1"/>
    </source>
</evidence>
<comment type="caution">
    <text evidence="2">The sequence shown here is derived from an EMBL/GenBank/DDBJ whole genome shotgun (WGS) entry which is preliminary data.</text>
</comment>
<protein>
    <recommendedName>
        <fullName evidence="1">PRISE-like Rossmann-fold domain-containing protein</fullName>
    </recommendedName>
</protein>
<dbReference type="Pfam" id="PF22917">
    <property type="entry name" value="PRISE"/>
    <property type="match status" value="1"/>
</dbReference>
<proteinExistence type="predicted"/>
<dbReference type="CDD" id="cd08948">
    <property type="entry name" value="5beta-POR_like_SDR_a"/>
    <property type="match status" value="1"/>
</dbReference>
<dbReference type="InterPro" id="IPR036291">
    <property type="entry name" value="NAD(P)-bd_dom_sf"/>
</dbReference>
<evidence type="ECO:0000313" key="3">
    <source>
        <dbReference type="Proteomes" id="UP001055286"/>
    </source>
</evidence>
<organism evidence="2 3">
    <name type="scientific">Methylobacterium frigidaeris</name>
    <dbReference type="NCBI Taxonomy" id="2038277"/>
    <lineage>
        <taxon>Bacteria</taxon>
        <taxon>Pseudomonadati</taxon>
        <taxon>Pseudomonadota</taxon>
        <taxon>Alphaproteobacteria</taxon>
        <taxon>Hyphomicrobiales</taxon>
        <taxon>Methylobacteriaceae</taxon>
        <taxon>Methylobacterium</taxon>
    </lineage>
</organism>
<keyword evidence="3" id="KW-1185">Reference proteome</keyword>
<evidence type="ECO:0000259" key="1">
    <source>
        <dbReference type="Pfam" id="PF22917"/>
    </source>
</evidence>
<dbReference type="EMBL" id="BPQJ01000008">
    <property type="protein sequence ID" value="GJD61945.1"/>
    <property type="molecule type" value="Genomic_DNA"/>
</dbReference>
<dbReference type="PANTHER" id="PTHR32487">
    <property type="entry name" value="3-OXO-DELTA(4,5)-STEROID 5-BETA-REDUCTASE"/>
    <property type="match status" value="1"/>
</dbReference>
<reference evidence="2" key="1">
    <citation type="journal article" date="2016" name="Front. Microbiol.">
        <title>Genome Sequence of the Piezophilic, Mesophilic Sulfate-Reducing Bacterium Desulfovibrio indicus J2T.</title>
        <authorList>
            <person name="Cao J."/>
            <person name="Maignien L."/>
            <person name="Shao Z."/>
            <person name="Alain K."/>
            <person name="Jebbar M."/>
        </authorList>
    </citation>
    <scope>NUCLEOTIDE SEQUENCE</scope>
    <source>
        <strain evidence="2">JCM 32048</strain>
    </source>
</reference>
<dbReference type="PANTHER" id="PTHR32487:SF0">
    <property type="entry name" value="3-OXO-DELTA(4,5)-STEROID 5-BETA-REDUCTASE"/>
    <property type="match status" value="1"/>
</dbReference>
<dbReference type="Gene3D" id="3.40.50.720">
    <property type="entry name" value="NAD(P)-binding Rossmann-like Domain"/>
    <property type="match status" value="1"/>
</dbReference>
<reference evidence="2" key="2">
    <citation type="submission" date="2021-08" db="EMBL/GenBank/DDBJ databases">
        <authorList>
            <person name="Tani A."/>
            <person name="Ola A."/>
            <person name="Ogura Y."/>
            <person name="Katsura K."/>
            <person name="Hayashi T."/>
        </authorList>
    </citation>
    <scope>NUCLEOTIDE SEQUENCE</scope>
    <source>
        <strain evidence="2">JCM 32048</strain>
    </source>
</reference>
<feature type="domain" description="PRISE-like Rossmann-fold" evidence="1">
    <location>
        <begin position="56"/>
        <end position="349"/>
    </location>
</feature>
<dbReference type="RefSeq" id="WP_238190714.1">
    <property type="nucleotide sequence ID" value="NZ_BPQJ01000008.1"/>
</dbReference>
<accession>A0AA37M440</accession>
<dbReference type="Proteomes" id="UP001055286">
    <property type="component" value="Unassembled WGS sequence"/>
</dbReference>
<gene>
    <name evidence="2" type="ORF">MPEAHAMD_2094</name>
</gene>